<comment type="caution">
    <text evidence="6">The sequence shown here is derived from an EMBL/GenBank/DDBJ whole genome shotgun (WGS) entry which is preliminary data.</text>
</comment>
<keyword evidence="2 6" id="KW-0560">Oxidoreductase</keyword>
<reference evidence="6 7" key="1">
    <citation type="submission" date="2023-06" db="EMBL/GenBank/DDBJ databases">
        <title>Identification and characterization of horizontal gene transfer across gut microbiota members of farm animals based on homology search.</title>
        <authorList>
            <person name="Schwarzerova J."/>
            <person name="Nykrynova M."/>
            <person name="Jureckova K."/>
            <person name="Cejkova D."/>
            <person name="Rychlik I."/>
        </authorList>
    </citation>
    <scope>NUCLEOTIDE SEQUENCE [LARGE SCALE GENOMIC DNA]</scope>
    <source>
        <strain evidence="6 7">ET340</strain>
    </source>
</reference>
<dbReference type="InterPro" id="IPR008927">
    <property type="entry name" value="6-PGluconate_DH-like_C_sf"/>
</dbReference>
<dbReference type="SUPFAM" id="SSF51735">
    <property type="entry name" value="NAD(P)-binding Rossmann-fold domains"/>
    <property type="match status" value="1"/>
</dbReference>
<dbReference type="InterPro" id="IPR013328">
    <property type="entry name" value="6PGD_dom2"/>
</dbReference>
<reference evidence="6 7" key="3">
    <citation type="submission" date="2023-06" db="EMBL/GenBank/DDBJ databases">
        <authorList>
            <person name="Zeman M."/>
            <person name="Kubasova T."/>
            <person name="Jahodarova E."/>
            <person name="Nykrynova M."/>
            <person name="Rychlik I."/>
        </authorList>
    </citation>
    <scope>NUCLEOTIDE SEQUENCE [LARGE SCALE GENOMIC DNA]</scope>
    <source>
        <strain evidence="6 7">ET340</strain>
    </source>
</reference>
<reference evidence="7" key="2">
    <citation type="submission" date="2023-06" db="EMBL/GenBank/DDBJ databases">
        <title>Identification and characterization of horizontal gene transfer across gut microbiota members of farm animals based on homology search.</title>
        <authorList>
            <person name="Zeman M."/>
            <person name="Kubasova T."/>
            <person name="Jahodarova E."/>
            <person name="Nykrynova M."/>
            <person name="Rychlik I."/>
        </authorList>
    </citation>
    <scope>NUCLEOTIDE SEQUENCE [LARGE SCALE GENOMIC DNA]</scope>
    <source>
        <strain evidence="7">ET340</strain>
    </source>
</reference>
<feature type="domain" description="3-hydroxyisobutyrate dehydrogenase-like NAD-binding" evidence="5">
    <location>
        <begin position="172"/>
        <end position="291"/>
    </location>
</feature>
<dbReference type="Proteomes" id="UP001529380">
    <property type="component" value="Unassembled WGS sequence"/>
</dbReference>
<dbReference type="Pfam" id="PF14833">
    <property type="entry name" value="NAD_binding_11"/>
    <property type="match status" value="1"/>
</dbReference>
<keyword evidence="7" id="KW-1185">Reference proteome</keyword>
<sequence length="295" mass="31200">MGRCIVVSKIAWIGTGVMGRQQAGHLVKAGHTVKAYSRRYEAVCQQAKEFGFAPCATIREAVADAEFVFVMVGYPADVEQVFCGPEGILENAPAGAVVVDMTTSSPTLAQKLYALGKEKGIAVMDAPVSGGDKGAREATLSIMVGGDEEAFEKTLPLFECMGKSVLLMGPAGYGQHTKAANQIAVAGATAAYTEAILYAEKAGLDPHKMLAAIGGGAAGSWQIANMAPRALAGDFAPGFFVKHFIKDMKIIREEAAQRGVELEMLDSVLHLYEEFAAAGGENEGTQALIDFYRKK</sequence>
<gene>
    <name evidence="6" type="ORF">QUW08_05120</name>
</gene>
<dbReference type="GO" id="GO:0016491">
    <property type="term" value="F:oxidoreductase activity"/>
    <property type="evidence" value="ECO:0007669"/>
    <property type="project" value="UniProtKB-KW"/>
</dbReference>
<dbReference type="Gene3D" id="1.10.1040.10">
    <property type="entry name" value="N-(1-d-carboxylethyl)-l-norvaline Dehydrogenase, domain 2"/>
    <property type="match status" value="1"/>
</dbReference>
<dbReference type="EMBL" id="JAUDCL010000006">
    <property type="protein sequence ID" value="MDM8200677.1"/>
    <property type="molecule type" value="Genomic_DNA"/>
</dbReference>
<dbReference type="Pfam" id="PF03446">
    <property type="entry name" value="NAD_binding_2"/>
    <property type="match status" value="1"/>
</dbReference>
<dbReference type="InterPro" id="IPR036291">
    <property type="entry name" value="NAD(P)-bd_dom_sf"/>
</dbReference>
<evidence type="ECO:0000259" key="4">
    <source>
        <dbReference type="Pfam" id="PF03446"/>
    </source>
</evidence>
<dbReference type="InterPro" id="IPR015815">
    <property type="entry name" value="HIBADH-related"/>
</dbReference>
<feature type="domain" description="6-phosphogluconate dehydrogenase NADP-binding" evidence="4">
    <location>
        <begin position="9"/>
        <end position="169"/>
    </location>
</feature>
<evidence type="ECO:0000313" key="6">
    <source>
        <dbReference type="EMBL" id="MDM8200677.1"/>
    </source>
</evidence>
<evidence type="ECO:0000259" key="5">
    <source>
        <dbReference type="Pfam" id="PF14833"/>
    </source>
</evidence>
<dbReference type="PIRSF" id="PIRSF000103">
    <property type="entry name" value="HIBADH"/>
    <property type="match status" value="1"/>
</dbReference>
<keyword evidence="3" id="KW-0520">NAD</keyword>
<dbReference type="PANTHER" id="PTHR43060:SF15">
    <property type="entry name" value="3-HYDROXYISOBUTYRATE DEHYDROGENASE-LIKE 1, MITOCHONDRIAL-RELATED"/>
    <property type="match status" value="1"/>
</dbReference>
<evidence type="ECO:0000313" key="7">
    <source>
        <dbReference type="Proteomes" id="UP001529380"/>
    </source>
</evidence>
<evidence type="ECO:0000256" key="3">
    <source>
        <dbReference type="ARBA" id="ARBA00023027"/>
    </source>
</evidence>
<dbReference type="EC" id="1.1.-.-" evidence="6"/>
<comment type="similarity">
    <text evidence="1">Belongs to the HIBADH-related family.</text>
</comment>
<dbReference type="SUPFAM" id="SSF48179">
    <property type="entry name" value="6-phosphogluconate dehydrogenase C-terminal domain-like"/>
    <property type="match status" value="1"/>
</dbReference>
<accession>A0ABT7UP53</accession>
<proteinExistence type="inferred from homology"/>
<dbReference type="InterPro" id="IPR006115">
    <property type="entry name" value="6PGDH_NADP-bd"/>
</dbReference>
<protein>
    <submittedName>
        <fullName evidence="6">NAD(P)-dependent oxidoreductase</fullName>
        <ecNumber evidence="6">1.1.-.-</ecNumber>
    </submittedName>
</protein>
<dbReference type="PANTHER" id="PTHR43060">
    <property type="entry name" value="3-HYDROXYISOBUTYRATE DEHYDROGENASE-LIKE 1, MITOCHONDRIAL-RELATED"/>
    <property type="match status" value="1"/>
</dbReference>
<dbReference type="Gene3D" id="3.40.50.720">
    <property type="entry name" value="NAD(P)-binding Rossmann-like Domain"/>
    <property type="match status" value="1"/>
</dbReference>
<evidence type="ECO:0000256" key="1">
    <source>
        <dbReference type="ARBA" id="ARBA00009080"/>
    </source>
</evidence>
<evidence type="ECO:0000256" key="2">
    <source>
        <dbReference type="ARBA" id="ARBA00023002"/>
    </source>
</evidence>
<name>A0ABT7UP53_9FIRM</name>
<organism evidence="6 7">
    <name type="scientific">Allofournierella massiliensis</name>
    <dbReference type="NCBI Taxonomy" id="1650663"/>
    <lineage>
        <taxon>Bacteria</taxon>
        <taxon>Bacillati</taxon>
        <taxon>Bacillota</taxon>
        <taxon>Clostridia</taxon>
        <taxon>Eubacteriales</taxon>
        <taxon>Oscillospiraceae</taxon>
        <taxon>Allofournierella</taxon>
    </lineage>
</organism>
<dbReference type="InterPro" id="IPR029154">
    <property type="entry name" value="HIBADH-like_NADP-bd"/>
</dbReference>